<dbReference type="SUPFAM" id="SSF50630">
    <property type="entry name" value="Acid proteases"/>
    <property type="match status" value="1"/>
</dbReference>
<dbReference type="KEGG" id="acan:ACA1_255720"/>
<dbReference type="AlphaFoldDB" id="L8HDH9"/>
<dbReference type="GO" id="GO:0004190">
    <property type="term" value="F:aspartic-type endopeptidase activity"/>
    <property type="evidence" value="ECO:0007669"/>
    <property type="project" value="UniProtKB-KW"/>
</dbReference>
<feature type="domain" description="Peptidase A1" evidence="9">
    <location>
        <begin position="93"/>
        <end position="477"/>
    </location>
</feature>
<dbReference type="SMR" id="L8HDH9"/>
<dbReference type="PROSITE" id="PS51767">
    <property type="entry name" value="PEPTIDASE_A1"/>
    <property type="match status" value="1"/>
</dbReference>
<dbReference type="OrthoDB" id="771136at2759"/>
<evidence type="ECO:0000313" key="10">
    <source>
        <dbReference type="EMBL" id="ELR22451.1"/>
    </source>
</evidence>
<dbReference type="VEuPathDB" id="AmoebaDB:ACA1_255720"/>
<evidence type="ECO:0000256" key="7">
    <source>
        <dbReference type="SAM" id="MobiDB-lite"/>
    </source>
</evidence>
<evidence type="ECO:0000256" key="3">
    <source>
        <dbReference type="ARBA" id="ARBA00022729"/>
    </source>
</evidence>
<feature type="region of interest" description="Disordered" evidence="7">
    <location>
        <begin position="106"/>
        <end position="147"/>
    </location>
</feature>
<keyword evidence="5" id="KW-0378">Hydrolase</keyword>
<sequence length="553" mass="58591">MVLALLHAEEKDPGGPPPLVVQLERRPPPRAATAVNAETVRRVARRFSSTASAAAPTPVPADALFAIEEASGAHDDDDQEVLSAPLHHNAAEYFVEVAIADGNGHDLPRAVDAAGGGDADGDDVGSGEQQQQQQQQPEVEEERGSKVGRQRGAGYFLLHVDTGSACGGGCHGALCGFEMAYADRSRIAGVLVRDRVHMAGVEWAATFGAIVDAHRFCVRGVDGILGLARPGTATNPLNCVPNCVEPPLDSLMREHPMPDVFALQLRDTGGRLIVGSADDGVTALREPVAWSADLGAHAGHYRIALRTIAVLDAPPAGPRLVRLPGRGRATAEALLDSGTSVIAASSPLYAAIVAAFLAGNCTTRGICAHARTHYTHTRDQHHIRESGEHVFQYCFPRDSFPIDRYPALSLGLAHGVTLTLRPRQYLLERLADDGTTVMVCSAIRETKASHASLVLGAPFFRAFHTVFDRGNGRIGFAEHADGEGGAVEVDPDYREPAPDLALYTSWENGAGVWVGLALVGALVSVCGGVLVCLYARPPVDRARPRARARGRAT</sequence>
<evidence type="ECO:0000259" key="9">
    <source>
        <dbReference type="PROSITE" id="PS51767"/>
    </source>
</evidence>
<reference evidence="10 11" key="1">
    <citation type="journal article" date="2013" name="Genome Biol.">
        <title>Genome of Acanthamoeba castellanii highlights extensive lateral gene transfer and early evolution of tyrosine kinase signaling.</title>
        <authorList>
            <person name="Clarke M."/>
            <person name="Lohan A.J."/>
            <person name="Liu B."/>
            <person name="Lagkouvardos I."/>
            <person name="Roy S."/>
            <person name="Zafar N."/>
            <person name="Bertelli C."/>
            <person name="Schilde C."/>
            <person name="Kianianmomeni A."/>
            <person name="Burglin T.R."/>
            <person name="Frech C."/>
            <person name="Turcotte B."/>
            <person name="Kopec K.O."/>
            <person name="Synnott J.M."/>
            <person name="Choo C."/>
            <person name="Paponov I."/>
            <person name="Finkler A."/>
            <person name="Soon Heng Tan C."/>
            <person name="Hutchins A.P."/>
            <person name="Weinmeier T."/>
            <person name="Rattei T."/>
            <person name="Chu J.S."/>
            <person name="Gimenez G."/>
            <person name="Irimia M."/>
            <person name="Rigden D.J."/>
            <person name="Fitzpatrick D.A."/>
            <person name="Lorenzo-Morales J."/>
            <person name="Bateman A."/>
            <person name="Chiu C.H."/>
            <person name="Tang P."/>
            <person name="Hegemann P."/>
            <person name="Fromm H."/>
            <person name="Raoult D."/>
            <person name="Greub G."/>
            <person name="Miranda-Saavedra D."/>
            <person name="Chen N."/>
            <person name="Nash P."/>
            <person name="Ginger M.L."/>
            <person name="Horn M."/>
            <person name="Schaap P."/>
            <person name="Caler L."/>
            <person name="Loftus B."/>
        </authorList>
    </citation>
    <scope>NUCLEOTIDE SEQUENCE [LARGE SCALE GENOMIC DNA]</scope>
    <source>
        <strain evidence="10 11">Neff</strain>
    </source>
</reference>
<protein>
    <submittedName>
        <fullName evidence="10">Eukaryotic aspartyl protease superfamily protein</fullName>
    </submittedName>
</protein>
<dbReference type="PROSITE" id="PS00141">
    <property type="entry name" value="ASP_PROTEASE"/>
    <property type="match status" value="1"/>
</dbReference>
<keyword evidence="2 10" id="KW-0645">Protease</keyword>
<dbReference type="Proteomes" id="UP000011083">
    <property type="component" value="Unassembled WGS sequence"/>
</dbReference>
<accession>L8HDH9</accession>
<evidence type="ECO:0000256" key="4">
    <source>
        <dbReference type="ARBA" id="ARBA00022750"/>
    </source>
</evidence>
<dbReference type="PANTHER" id="PTHR47965:SF12">
    <property type="entry name" value="ASPARTIC PROTEINASE 3-RELATED"/>
    <property type="match status" value="1"/>
</dbReference>
<dbReference type="Pfam" id="PF00026">
    <property type="entry name" value="Asp"/>
    <property type="match status" value="1"/>
</dbReference>
<evidence type="ECO:0000313" key="11">
    <source>
        <dbReference type="Proteomes" id="UP000011083"/>
    </source>
</evidence>
<feature type="compositionally biased region" description="Low complexity" evidence="7">
    <location>
        <begin position="128"/>
        <end position="137"/>
    </location>
</feature>
<dbReference type="GO" id="GO:0006508">
    <property type="term" value="P:proteolysis"/>
    <property type="evidence" value="ECO:0007669"/>
    <property type="project" value="UniProtKB-KW"/>
</dbReference>
<evidence type="ECO:0000256" key="6">
    <source>
        <dbReference type="ARBA" id="ARBA00023145"/>
    </source>
</evidence>
<dbReference type="EMBL" id="KB007885">
    <property type="protein sequence ID" value="ELR22451.1"/>
    <property type="molecule type" value="Genomic_DNA"/>
</dbReference>
<dbReference type="GeneID" id="14923389"/>
<gene>
    <name evidence="10" type="ORF">ACA1_255720</name>
</gene>
<dbReference type="InterPro" id="IPR033121">
    <property type="entry name" value="PEPTIDASE_A1"/>
</dbReference>
<dbReference type="Gene3D" id="2.40.70.10">
    <property type="entry name" value="Acid Proteases"/>
    <property type="match status" value="2"/>
</dbReference>
<comment type="similarity">
    <text evidence="1">Belongs to the peptidase A1 family.</text>
</comment>
<dbReference type="InterPro" id="IPR034164">
    <property type="entry name" value="Pepsin-like_dom"/>
</dbReference>
<keyword evidence="11" id="KW-1185">Reference proteome</keyword>
<dbReference type="InterPro" id="IPR021109">
    <property type="entry name" value="Peptidase_aspartic_dom_sf"/>
</dbReference>
<evidence type="ECO:0000256" key="5">
    <source>
        <dbReference type="ARBA" id="ARBA00022801"/>
    </source>
</evidence>
<evidence type="ECO:0000256" key="2">
    <source>
        <dbReference type="ARBA" id="ARBA00022670"/>
    </source>
</evidence>
<feature type="transmembrane region" description="Helical" evidence="8">
    <location>
        <begin position="512"/>
        <end position="535"/>
    </location>
</feature>
<keyword evidence="4" id="KW-0064">Aspartyl protease</keyword>
<keyword evidence="3" id="KW-0732">Signal</keyword>
<proteinExistence type="inferred from homology"/>
<dbReference type="InterPro" id="IPR001461">
    <property type="entry name" value="Aspartic_peptidase_A1"/>
</dbReference>
<keyword evidence="6" id="KW-0865">Zymogen</keyword>
<name>L8HDH9_ACACF</name>
<dbReference type="InterPro" id="IPR001969">
    <property type="entry name" value="Aspartic_peptidase_AS"/>
</dbReference>
<keyword evidence="8" id="KW-1133">Transmembrane helix</keyword>
<dbReference type="STRING" id="1257118.L8HDH9"/>
<dbReference type="PANTHER" id="PTHR47965">
    <property type="entry name" value="ASPARTYL PROTEASE-RELATED"/>
    <property type="match status" value="1"/>
</dbReference>
<keyword evidence="8" id="KW-0812">Transmembrane</keyword>
<evidence type="ECO:0000256" key="8">
    <source>
        <dbReference type="SAM" id="Phobius"/>
    </source>
</evidence>
<keyword evidence="8" id="KW-0472">Membrane</keyword>
<evidence type="ECO:0000256" key="1">
    <source>
        <dbReference type="ARBA" id="ARBA00007447"/>
    </source>
</evidence>
<dbReference type="RefSeq" id="XP_004367707.1">
    <property type="nucleotide sequence ID" value="XM_004367650.1"/>
</dbReference>
<dbReference type="CDD" id="cd05471">
    <property type="entry name" value="pepsin_like"/>
    <property type="match status" value="1"/>
</dbReference>
<organism evidence="10 11">
    <name type="scientific">Acanthamoeba castellanii (strain ATCC 30010 / Neff)</name>
    <dbReference type="NCBI Taxonomy" id="1257118"/>
    <lineage>
        <taxon>Eukaryota</taxon>
        <taxon>Amoebozoa</taxon>
        <taxon>Discosea</taxon>
        <taxon>Longamoebia</taxon>
        <taxon>Centramoebida</taxon>
        <taxon>Acanthamoebidae</taxon>
        <taxon>Acanthamoeba</taxon>
    </lineage>
</organism>